<feature type="transmembrane region" description="Helical" evidence="1">
    <location>
        <begin position="187"/>
        <end position="210"/>
    </location>
</feature>
<keyword evidence="3" id="KW-1185">Reference proteome</keyword>
<keyword evidence="1" id="KW-0812">Transmembrane</keyword>
<feature type="transmembrane region" description="Helical" evidence="1">
    <location>
        <begin position="94"/>
        <end position="110"/>
    </location>
</feature>
<dbReference type="HOGENOM" id="CLU_978980_0_0_9"/>
<sequence length="284" mass="33326">MKQNLNKNILKDIEHENADEEISLQDIDDIEAFFSTQPEIEPPKNLFNNIMEAVELKYEEENIQVETYSKENVCINIKKLLFNIRHQISLFDERFWLASFIILALGYIILRNPEGFSFMLIAPIVSILSIYYLYRGSYYNVLEMEMACKYSLYEITLARTVIILVYNIAFVTAMTVINYIMWQVNMWTFLILTWLSPLLISYCIALYFFYKKGTIHSVIANVSVWFIYSIMLKGFSKINYSSGDLEKVIQMHNNLNYVIVNLILILISGIMLYNILKSMKKTYG</sequence>
<evidence type="ECO:0000313" key="3">
    <source>
        <dbReference type="Proteomes" id="UP000033115"/>
    </source>
</evidence>
<evidence type="ECO:0000256" key="1">
    <source>
        <dbReference type="SAM" id="Phobius"/>
    </source>
</evidence>
<feature type="transmembrane region" description="Helical" evidence="1">
    <location>
        <begin position="255"/>
        <end position="276"/>
    </location>
</feature>
<dbReference type="RefSeq" id="WP_029162764.1">
    <property type="nucleotide sequence ID" value="NZ_CP009933.1"/>
</dbReference>
<name>A0A0E3GQ55_CLOSL</name>
<dbReference type="KEGG" id="csq:CSCA_0856"/>
<dbReference type="AlphaFoldDB" id="A0A0E3GQ55"/>
<proteinExistence type="predicted"/>
<protein>
    <submittedName>
        <fullName evidence="2">Uncharacterized protein</fullName>
    </submittedName>
</protein>
<dbReference type="EMBL" id="CP009933">
    <property type="protein sequence ID" value="AKA67981.1"/>
    <property type="molecule type" value="Genomic_DNA"/>
</dbReference>
<dbReference type="STRING" id="1548.CSCA_0856"/>
<dbReference type="Proteomes" id="UP000033115">
    <property type="component" value="Chromosome"/>
</dbReference>
<feature type="transmembrane region" description="Helical" evidence="1">
    <location>
        <begin position="116"/>
        <end position="134"/>
    </location>
</feature>
<keyword evidence="1" id="KW-1133">Transmembrane helix</keyword>
<feature type="transmembrane region" description="Helical" evidence="1">
    <location>
        <begin position="155"/>
        <end position="181"/>
    </location>
</feature>
<evidence type="ECO:0000313" key="2">
    <source>
        <dbReference type="EMBL" id="AKA67981.1"/>
    </source>
</evidence>
<feature type="transmembrane region" description="Helical" evidence="1">
    <location>
        <begin position="217"/>
        <end position="235"/>
    </location>
</feature>
<accession>A0A0E3GQ55</accession>
<gene>
    <name evidence="2" type="ORF">CSCA_0856</name>
</gene>
<reference evidence="2 3" key="1">
    <citation type="journal article" date="2015" name="J. Biotechnol.">
        <title>Complete genome sequence of a malodorant-producing acetogen, Clostridium scatologenes ATCC 25775(T).</title>
        <authorList>
            <person name="Zhu Z."/>
            <person name="Guo T."/>
            <person name="Zheng H."/>
            <person name="Song T."/>
            <person name="Ouyang P."/>
            <person name="Xie J."/>
        </authorList>
    </citation>
    <scope>NUCLEOTIDE SEQUENCE [LARGE SCALE GENOMIC DNA]</scope>
    <source>
        <strain evidence="2 3">ATCC 25775</strain>
    </source>
</reference>
<keyword evidence="1" id="KW-0472">Membrane</keyword>
<organism evidence="2 3">
    <name type="scientific">Clostridium scatologenes</name>
    <dbReference type="NCBI Taxonomy" id="1548"/>
    <lineage>
        <taxon>Bacteria</taxon>
        <taxon>Bacillati</taxon>
        <taxon>Bacillota</taxon>
        <taxon>Clostridia</taxon>
        <taxon>Eubacteriales</taxon>
        <taxon>Clostridiaceae</taxon>
        <taxon>Clostridium</taxon>
    </lineage>
</organism>